<feature type="transmembrane region" description="Helical" evidence="6">
    <location>
        <begin position="148"/>
        <end position="165"/>
    </location>
</feature>
<dbReference type="GO" id="GO:0051301">
    <property type="term" value="P:cell division"/>
    <property type="evidence" value="ECO:0007669"/>
    <property type="project" value="InterPro"/>
</dbReference>
<dbReference type="GO" id="GO:0015648">
    <property type="term" value="F:lipid-linked peptidoglycan transporter activity"/>
    <property type="evidence" value="ECO:0007669"/>
    <property type="project" value="TreeGrafter"/>
</dbReference>
<evidence type="ECO:0000313" key="7">
    <source>
        <dbReference type="EMBL" id="MBS4200211.1"/>
    </source>
</evidence>
<dbReference type="GO" id="GO:0005886">
    <property type="term" value="C:plasma membrane"/>
    <property type="evidence" value="ECO:0007669"/>
    <property type="project" value="TreeGrafter"/>
</dbReference>
<dbReference type="InterPro" id="IPR018365">
    <property type="entry name" value="Cell_cycle_FtsW-rel_CS"/>
</dbReference>
<accession>A0A942YNE4</accession>
<feature type="transmembrane region" description="Helical" evidence="6">
    <location>
        <begin position="319"/>
        <end position="336"/>
    </location>
</feature>
<keyword evidence="2 6" id="KW-0812">Transmembrane</keyword>
<evidence type="ECO:0000256" key="3">
    <source>
        <dbReference type="ARBA" id="ARBA00022960"/>
    </source>
</evidence>
<dbReference type="PANTHER" id="PTHR30474:SF1">
    <property type="entry name" value="PEPTIDOGLYCAN GLYCOSYLTRANSFERASE MRDB"/>
    <property type="match status" value="1"/>
</dbReference>
<dbReference type="GO" id="GO:0032153">
    <property type="term" value="C:cell division site"/>
    <property type="evidence" value="ECO:0007669"/>
    <property type="project" value="TreeGrafter"/>
</dbReference>
<dbReference type="GO" id="GO:0008360">
    <property type="term" value="P:regulation of cell shape"/>
    <property type="evidence" value="ECO:0007669"/>
    <property type="project" value="UniProtKB-KW"/>
</dbReference>
<feature type="transmembrane region" description="Helical" evidence="6">
    <location>
        <begin position="356"/>
        <end position="376"/>
    </location>
</feature>
<evidence type="ECO:0000313" key="8">
    <source>
        <dbReference type="Proteomes" id="UP000682713"/>
    </source>
</evidence>
<feature type="transmembrane region" description="Helical" evidence="6">
    <location>
        <begin position="12"/>
        <end position="33"/>
    </location>
</feature>
<reference evidence="7 8" key="1">
    <citation type="submission" date="2021-05" db="EMBL/GenBank/DDBJ databases">
        <title>Novel Bacillus species.</title>
        <authorList>
            <person name="Liu G."/>
        </authorList>
    </citation>
    <scope>NUCLEOTIDE SEQUENCE [LARGE SCALE GENOMIC DNA]</scope>
    <source>
        <strain evidence="7 8">FJAT-49732</strain>
    </source>
</reference>
<feature type="transmembrane region" description="Helical" evidence="6">
    <location>
        <begin position="194"/>
        <end position="214"/>
    </location>
</feature>
<dbReference type="Proteomes" id="UP000682713">
    <property type="component" value="Unassembled WGS sequence"/>
</dbReference>
<dbReference type="InterPro" id="IPR001182">
    <property type="entry name" value="FtsW/RodA"/>
</dbReference>
<comment type="caution">
    <text evidence="7">The sequence shown here is derived from an EMBL/GenBank/DDBJ whole genome shotgun (WGS) entry which is preliminary data.</text>
</comment>
<evidence type="ECO:0000256" key="5">
    <source>
        <dbReference type="ARBA" id="ARBA00023136"/>
    </source>
</evidence>
<dbReference type="AlphaFoldDB" id="A0A942YNE4"/>
<dbReference type="Pfam" id="PF01098">
    <property type="entry name" value="FTSW_RODA_SPOVE"/>
    <property type="match status" value="1"/>
</dbReference>
<feature type="transmembrane region" description="Helical" evidence="6">
    <location>
        <begin position="171"/>
        <end position="187"/>
    </location>
</feature>
<feature type="transmembrane region" description="Helical" evidence="6">
    <location>
        <begin position="75"/>
        <end position="93"/>
    </location>
</feature>
<evidence type="ECO:0000256" key="1">
    <source>
        <dbReference type="ARBA" id="ARBA00004141"/>
    </source>
</evidence>
<keyword evidence="3" id="KW-0133">Cell shape</keyword>
<evidence type="ECO:0000256" key="6">
    <source>
        <dbReference type="SAM" id="Phobius"/>
    </source>
</evidence>
<dbReference type="EMBL" id="JAGYPJ010000001">
    <property type="protein sequence ID" value="MBS4200211.1"/>
    <property type="molecule type" value="Genomic_DNA"/>
</dbReference>
<dbReference type="PROSITE" id="PS00428">
    <property type="entry name" value="FTSW_RODA_SPOVE"/>
    <property type="match status" value="1"/>
</dbReference>
<name>A0A942YNE4_9BACI</name>
<feature type="transmembrane region" description="Helical" evidence="6">
    <location>
        <begin position="45"/>
        <end position="63"/>
    </location>
</feature>
<feature type="transmembrane region" description="Helical" evidence="6">
    <location>
        <begin position="105"/>
        <end position="128"/>
    </location>
</feature>
<keyword evidence="4 6" id="KW-1133">Transmembrane helix</keyword>
<dbReference type="PANTHER" id="PTHR30474">
    <property type="entry name" value="CELL CYCLE PROTEIN"/>
    <property type="match status" value="1"/>
</dbReference>
<evidence type="ECO:0000256" key="4">
    <source>
        <dbReference type="ARBA" id="ARBA00022989"/>
    </source>
</evidence>
<gene>
    <name evidence="7" type="ORF">KHA93_11270</name>
</gene>
<comment type="subcellular location">
    <subcellularLocation>
        <location evidence="1">Membrane</location>
        <topology evidence="1">Multi-pass membrane protein</topology>
    </subcellularLocation>
</comment>
<dbReference type="RefSeq" id="WP_213110811.1">
    <property type="nucleotide sequence ID" value="NZ_JAGYPJ010000001.1"/>
</dbReference>
<protein>
    <submittedName>
        <fullName evidence="7">Rod shape-determining protein RodA</fullName>
    </submittedName>
</protein>
<sequence length="388" mass="43403">MTSQKKPIPKIDYGIILSLMLLTMFSLITIFSAQKYEQYGATNFVLQQVMWYVISTIAIIVIVQLDSEQMKKIAWYTYGICLLSLIGLYLAPVPDDWIRNGAKSWIIIPKVGAIQPSEFMKVFTIIMLAKVTASHNVKFINKTVKTDFWLLIKLGIITAVPAAVILKQPDLGTALVFGCILLAIILVSGISWKLLFPLFSSMAVLLGVVLYIMIFQHELLKGILADHQYKRIYSWLDPYSYRSDESFQLVKSLLAVGSGQTTGKGYRHGEVYMPEAHSDFIFSTIGEEFGFIGGSIVISLFFMLIYQITKTGIETKNPFYSYICAGVVAMIAFHVFENIGMTIGLVPITGIPLPFISYGGSALLGNMMAVGVILSIRYHYKKYMFSDD</sequence>
<keyword evidence="8" id="KW-1185">Reference proteome</keyword>
<proteinExistence type="predicted"/>
<feature type="transmembrane region" description="Helical" evidence="6">
    <location>
        <begin position="289"/>
        <end position="307"/>
    </location>
</feature>
<keyword evidence="5 6" id="KW-0472">Membrane</keyword>
<evidence type="ECO:0000256" key="2">
    <source>
        <dbReference type="ARBA" id="ARBA00022692"/>
    </source>
</evidence>
<organism evidence="7 8">
    <name type="scientific">Lederbergia citrisecunda</name>
    <dbReference type="NCBI Taxonomy" id="2833583"/>
    <lineage>
        <taxon>Bacteria</taxon>
        <taxon>Bacillati</taxon>
        <taxon>Bacillota</taxon>
        <taxon>Bacilli</taxon>
        <taxon>Bacillales</taxon>
        <taxon>Bacillaceae</taxon>
        <taxon>Lederbergia</taxon>
    </lineage>
</organism>